<evidence type="ECO:0000259" key="12">
    <source>
        <dbReference type="PROSITE" id="PS51831"/>
    </source>
</evidence>
<dbReference type="EC" id="3.1.3.89" evidence="8"/>
<dbReference type="InterPro" id="IPR039356">
    <property type="entry name" value="YfbR/HDDC2"/>
</dbReference>
<dbReference type="PROSITE" id="PS51831">
    <property type="entry name" value="HD"/>
    <property type="match status" value="1"/>
</dbReference>
<evidence type="ECO:0000256" key="5">
    <source>
        <dbReference type="ARBA" id="ARBA00004074"/>
    </source>
</evidence>
<dbReference type="GO" id="GO:0002953">
    <property type="term" value="F:5'-deoxynucleotidase activity"/>
    <property type="evidence" value="ECO:0007669"/>
    <property type="project" value="UniProtKB-EC"/>
</dbReference>
<proteinExistence type="inferred from homology"/>
<comment type="cofactor">
    <cofactor evidence="2">
        <name>Mn(2+)</name>
        <dbReference type="ChEBI" id="CHEBI:29035"/>
    </cofactor>
</comment>
<evidence type="ECO:0000256" key="2">
    <source>
        <dbReference type="ARBA" id="ARBA00001936"/>
    </source>
</evidence>
<evidence type="ECO:0000256" key="3">
    <source>
        <dbReference type="ARBA" id="ARBA00001941"/>
    </source>
</evidence>
<dbReference type="EMBL" id="JAANQT010002039">
    <property type="protein sequence ID" value="KAG1303292.1"/>
    <property type="molecule type" value="Genomic_DNA"/>
</dbReference>
<dbReference type="Gene3D" id="1.10.3210.10">
    <property type="entry name" value="Hypothetical protein af1432"/>
    <property type="match status" value="1"/>
</dbReference>
<dbReference type="GO" id="GO:0009159">
    <property type="term" value="P:deoxyribonucleoside monophosphate catabolic process"/>
    <property type="evidence" value="ECO:0007669"/>
    <property type="project" value="UniProtKB-ARBA"/>
</dbReference>
<evidence type="ECO:0000256" key="10">
    <source>
        <dbReference type="ARBA" id="ARBA00022801"/>
    </source>
</evidence>
<dbReference type="GO" id="GO:0046872">
    <property type="term" value="F:metal ion binding"/>
    <property type="evidence" value="ECO:0007669"/>
    <property type="project" value="UniProtKB-KW"/>
</dbReference>
<comment type="function">
    <text evidence="5">Catalyzes the dephosphorylation of the nucleoside 5'-monophosphates deoxyadenosine monophosphate (dAMP), deoxycytidine monophosphate (dCMP), deoxyguanosine monophosphate (dGMP) and deoxythymidine monophosphate (dTMP).</text>
</comment>
<comment type="subunit">
    <text evidence="7">Homodimer.</text>
</comment>
<gene>
    <name evidence="13" type="ORF">G6F64_010196</name>
</gene>
<dbReference type="FunFam" id="1.10.3210.10:FF:000011">
    <property type="entry name" value="HD domain-containing protein 2"/>
    <property type="match status" value="1"/>
</dbReference>
<comment type="catalytic activity">
    <reaction evidence="1">
        <text>a 2'-deoxyribonucleoside 5'-phosphate + H2O = a 2'-deoxyribonucleoside + phosphate</text>
        <dbReference type="Rhea" id="RHEA:36167"/>
        <dbReference type="ChEBI" id="CHEBI:15377"/>
        <dbReference type="ChEBI" id="CHEBI:18274"/>
        <dbReference type="ChEBI" id="CHEBI:43474"/>
        <dbReference type="ChEBI" id="CHEBI:65317"/>
        <dbReference type="EC" id="3.1.3.89"/>
    </reaction>
</comment>
<comment type="cofactor">
    <cofactor evidence="4">
        <name>Mg(2+)</name>
        <dbReference type="ChEBI" id="CHEBI:18420"/>
    </cofactor>
</comment>
<comment type="cofactor">
    <cofactor evidence="3">
        <name>Co(2+)</name>
        <dbReference type="ChEBI" id="CHEBI:48828"/>
    </cofactor>
</comment>
<dbReference type="InterPro" id="IPR006674">
    <property type="entry name" value="HD_domain"/>
</dbReference>
<feature type="domain" description="HD" evidence="12">
    <location>
        <begin position="1"/>
        <end position="100"/>
    </location>
</feature>
<dbReference type="PANTHER" id="PTHR11845:SF13">
    <property type="entry name" value="5'-DEOXYNUCLEOTIDASE HDDC2"/>
    <property type="match status" value="1"/>
</dbReference>
<dbReference type="PANTHER" id="PTHR11845">
    <property type="entry name" value="5'-DEOXYNUCLEOTIDASE HDDC2"/>
    <property type="match status" value="1"/>
</dbReference>
<evidence type="ECO:0000256" key="7">
    <source>
        <dbReference type="ARBA" id="ARBA00011738"/>
    </source>
</evidence>
<name>A0A9P6X1V5_RHIOR</name>
<protein>
    <recommendedName>
        <fullName evidence="8">5'-deoxynucleotidase</fullName>
        <ecNumber evidence="8">3.1.3.89</ecNumber>
    </recommendedName>
</protein>
<dbReference type="GO" id="GO:0005737">
    <property type="term" value="C:cytoplasm"/>
    <property type="evidence" value="ECO:0007669"/>
    <property type="project" value="TreeGrafter"/>
</dbReference>
<evidence type="ECO:0000256" key="6">
    <source>
        <dbReference type="ARBA" id="ARBA00009999"/>
    </source>
</evidence>
<evidence type="ECO:0000256" key="4">
    <source>
        <dbReference type="ARBA" id="ARBA00001946"/>
    </source>
</evidence>
<comment type="caution">
    <text evidence="13">The sequence shown here is derived from an EMBL/GenBank/DDBJ whole genome shotgun (WGS) entry which is preliminary data.</text>
</comment>
<dbReference type="Pfam" id="PF13023">
    <property type="entry name" value="HD_3"/>
    <property type="match status" value="1"/>
</dbReference>
<comment type="similarity">
    <text evidence="6">Belongs to the HDDC2 family.</text>
</comment>
<evidence type="ECO:0000256" key="8">
    <source>
        <dbReference type="ARBA" id="ARBA00012964"/>
    </source>
</evidence>
<accession>A0A9P6X1V5</accession>
<sequence>MHRMGIMAMLVSDPSINREKCIKMAIVHDLAEAVVGDITPHAGVSKEEKFTLEKNAMNSFIKTLGDTEMIKEIASLWHEYEDAKTSEALFVKDLDKFEMIVQAVEYEKSDKKKLQGFFDSTKDKFQHPVVKAWAEELYKEREEILKTIE</sequence>
<organism evidence="13 14">
    <name type="scientific">Rhizopus oryzae</name>
    <name type="common">Mucormycosis agent</name>
    <name type="synonym">Rhizopus arrhizus var. delemar</name>
    <dbReference type="NCBI Taxonomy" id="64495"/>
    <lineage>
        <taxon>Eukaryota</taxon>
        <taxon>Fungi</taxon>
        <taxon>Fungi incertae sedis</taxon>
        <taxon>Mucoromycota</taxon>
        <taxon>Mucoromycotina</taxon>
        <taxon>Mucoromycetes</taxon>
        <taxon>Mucorales</taxon>
        <taxon>Mucorineae</taxon>
        <taxon>Rhizopodaceae</taxon>
        <taxon>Rhizopus</taxon>
    </lineage>
</organism>
<dbReference type="AlphaFoldDB" id="A0A9P6X1V5"/>
<evidence type="ECO:0000256" key="11">
    <source>
        <dbReference type="ARBA" id="ARBA00022842"/>
    </source>
</evidence>
<dbReference type="SUPFAM" id="SSF109604">
    <property type="entry name" value="HD-domain/PDEase-like"/>
    <property type="match status" value="1"/>
</dbReference>
<evidence type="ECO:0000256" key="1">
    <source>
        <dbReference type="ARBA" id="ARBA00001638"/>
    </source>
</evidence>
<dbReference type="Proteomes" id="UP000716291">
    <property type="component" value="Unassembled WGS sequence"/>
</dbReference>
<keyword evidence="10" id="KW-0378">Hydrolase</keyword>
<reference evidence="13" key="1">
    <citation type="journal article" date="2020" name="Microb. Genom.">
        <title>Genetic diversity of clinical and environmental Mucorales isolates obtained from an investigation of mucormycosis cases among solid organ transplant recipients.</title>
        <authorList>
            <person name="Nguyen M.H."/>
            <person name="Kaul D."/>
            <person name="Muto C."/>
            <person name="Cheng S.J."/>
            <person name="Richter R.A."/>
            <person name="Bruno V.M."/>
            <person name="Liu G."/>
            <person name="Beyhan S."/>
            <person name="Sundermann A.J."/>
            <person name="Mounaud S."/>
            <person name="Pasculle A.W."/>
            <person name="Nierman W.C."/>
            <person name="Driscoll E."/>
            <person name="Cumbie R."/>
            <person name="Clancy C.J."/>
            <person name="Dupont C.L."/>
        </authorList>
    </citation>
    <scope>NUCLEOTIDE SEQUENCE</scope>
    <source>
        <strain evidence="13">GL11</strain>
    </source>
</reference>
<evidence type="ECO:0000256" key="9">
    <source>
        <dbReference type="ARBA" id="ARBA00022723"/>
    </source>
</evidence>
<evidence type="ECO:0000313" key="13">
    <source>
        <dbReference type="EMBL" id="KAG1303292.1"/>
    </source>
</evidence>
<keyword evidence="9" id="KW-0479">Metal-binding</keyword>
<evidence type="ECO:0000313" key="14">
    <source>
        <dbReference type="Proteomes" id="UP000716291"/>
    </source>
</evidence>
<keyword evidence="11" id="KW-0460">Magnesium</keyword>
<keyword evidence="14" id="KW-1185">Reference proteome</keyword>